<dbReference type="EMBL" id="AP014612">
    <property type="protein sequence ID" value="BAQ25196.1"/>
    <property type="molecule type" value="Genomic_DNA"/>
</dbReference>
<dbReference type="AlphaFoldDB" id="A0A1L7LM09"/>
<name>A0A1L7LM09_9STRE</name>
<accession>A0A1L7LM09</accession>
<evidence type="ECO:0000313" key="2">
    <source>
        <dbReference type="Proteomes" id="UP000217758"/>
    </source>
</evidence>
<organism evidence="1 2">
    <name type="scientific">Streptococcus troglodytae</name>
    <dbReference type="NCBI Taxonomy" id="1111760"/>
    <lineage>
        <taxon>Bacteria</taxon>
        <taxon>Bacillati</taxon>
        <taxon>Bacillota</taxon>
        <taxon>Bacilli</taxon>
        <taxon>Lactobacillales</taxon>
        <taxon>Streptococcaceae</taxon>
        <taxon>Streptococcus</taxon>
    </lineage>
</organism>
<gene>
    <name evidence="1" type="ORF">SRT_19350</name>
</gene>
<sequence length="137" mass="16273">MKGLVLSNRAEFKIDYSLLNHQLKMDDLYWLFYLSCCSQQSNEDKSCFCNVLASYAVFFARQYQLREFALCIIIATNYPEFFPKMFYRDSWNFLISNQTQEGSFGYSDPFVSEVKTDKEKLLDSFYCYYALSELEKL</sequence>
<protein>
    <submittedName>
        <fullName evidence="1">Uncharacterized protein</fullName>
    </submittedName>
</protein>
<dbReference type="Proteomes" id="UP000217758">
    <property type="component" value="Chromosome"/>
</dbReference>
<dbReference type="KEGG" id="strg:SRT_19350"/>
<proteinExistence type="predicted"/>
<reference evidence="1 2" key="1">
    <citation type="journal article" date="2016" name="Microbiol. Immunol.">
        <title>Complete genome sequence of Streptococcus troglodytae TKU31 isolated from the oral cavity of a chimpanzee (Pan troglodytes).</title>
        <authorList>
            <person name="Okamoto M."/>
            <person name="Naito M."/>
            <person name="Miyanohara M."/>
            <person name="Imai S."/>
            <person name="Nomura Y."/>
            <person name="Saito W."/>
            <person name="Momoi Y."/>
            <person name="Takada K."/>
            <person name="Miyabe-Nishiwaki T."/>
            <person name="Tomonaga M."/>
            <person name="Hanada N."/>
        </authorList>
    </citation>
    <scope>NUCLEOTIDE SEQUENCE [LARGE SCALE GENOMIC DNA]</scope>
    <source>
        <strain evidence="2">TKU 31</strain>
    </source>
</reference>
<keyword evidence="2" id="KW-1185">Reference proteome</keyword>
<dbReference type="RefSeq" id="WP_223213947.1">
    <property type="nucleotide sequence ID" value="NZ_AP014612.1"/>
</dbReference>
<evidence type="ECO:0000313" key="1">
    <source>
        <dbReference type="EMBL" id="BAQ25196.1"/>
    </source>
</evidence>